<dbReference type="RefSeq" id="XP_044544414.1">
    <property type="nucleotide sequence ID" value="XM_044700097.1"/>
</dbReference>
<organism evidence="2 3">
    <name type="scientific">Naegleria lovaniensis</name>
    <name type="common">Amoeba</name>
    <dbReference type="NCBI Taxonomy" id="51637"/>
    <lineage>
        <taxon>Eukaryota</taxon>
        <taxon>Discoba</taxon>
        <taxon>Heterolobosea</taxon>
        <taxon>Tetramitia</taxon>
        <taxon>Eutetramitia</taxon>
        <taxon>Vahlkampfiidae</taxon>
        <taxon>Naegleria</taxon>
    </lineage>
</organism>
<proteinExistence type="predicted"/>
<evidence type="ECO:0000313" key="3">
    <source>
        <dbReference type="Proteomes" id="UP000816034"/>
    </source>
</evidence>
<dbReference type="Proteomes" id="UP000816034">
    <property type="component" value="Unassembled WGS sequence"/>
</dbReference>
<dbReference type="GeneID" id="68102317"/>
<protein>
    <submittedName>
        <fullName evidence="2">Uncharacterized protein</fullName>
    </submittedName>
</protein>
<sequence length="262" mass="29776">MCNIDCDDDDKTTRADYQFSKERTFVGSICVALFAALFIALLAVVIGVNVSWSLPPPMMTCNNGYSNLESISDMLQNNANNNNTNLTLNFKRNIYNHYIDVSRVTMDVNNNKQMELIATLKSRSVLNYPMTIDLINSNFTMTDSFAIDARKKTGHSITIYGCNNTMIGSILQEFDPVWSDFVISNFNSRPIMKVTERRQTLPKQFDIYEYYTNQKIGEFVQTLVSWGDEWTLTISSSPSSVTTDTAIDRRLLLFLVSSVSYQ</sequence>
<gene>
    <name evidence="2" type="ORF">C9374_009863</name>
</gene>
<evidence type="ECO:0000313" key="2">
    <source>
        <dbReference type="EMBL" id="KAG2375240.1"/>
    </source>
</evidence>
<comment type="caution">
    <text evidence="2">The sequence shown here is derived from an EMBL/GenBank/DDBJ whole genome shotgun (WGS) entry which is preliminary data.</text>
</comment>
<keyword evidence="3" id="KW-1185">Reference proteome</keyword>
<accession>A0AA88GCX2</accession>
<dbReference type="EMBL" id="PYSW02000039">
    <property type="protein sequence ID" value="KAG2375240.1"/>
    <property type="molecule type" value="Genomic_DNA"/>
</dbReference>
<dbReference type="AlphaFoldDB" id="A0AA88GCX2"/>
<evidence type="ECO:0000256" key="1">
    <source>
        <dbReference type="SAM" id="Phobius"/>
    </source>
</evidence>
<keyword evidence="1" id="KW-0472">Membrane</keyword>
<keyword evidence="1" id="KW-1133">Transmembrane helix</keyword>
<feature type="transmembrane region" description="Helical" evidence="1">
    <location>
        <begin position="24"/>
        <end position="52"/>
    </location>
</feature>
<name>A0AA88GCX2_NAELO</name>
<keyword evidence="1" id="KW-0812">Transmembrane</keyword>
<reference evidence="2 3" key="1">
    <citation type="journal article" date="2018" name="BMC Genomics">
        <title>The genome of Naegleria lovaniensis, the basis for a comparative approach to unravel pathogenicity factors of the human pathogenic amoeba N. fowleri.</title>
        <authorList>
            <person name="Liechti N."/>
            <person name="Schurch N."/>
            <person name="Bruggmann R."/>
            <person name="Wittwer M."/>
        </authorList>
    </citation>
    <scope>NUCLEOTIDE SEQUENCE [LARGE SCALE GENOMIC DNA]</scope>
    <source>
        <strain evidence="2 3">ATCC 30569</strain>
    </source>
</reference>